<evidence type="ECO:0000256" key="1">
    <source>
        <dbReference type="SAM" id="Phobius"/>
    </source>
</evidence>
<dbReference type="OrthoDB" id="3765294at2"/>
<reference evidence="3 4" key="1">
    <citation type="submission" date="2019-07" db="EMBL/GenBank/DDBJ databases">
        <authorList>
            <person name="Zhu P."/>
        </authorList>
    </citation>
    <scope>NUCLEOTIDE SEQUENCE [LARGE SCALE GENOMIC DNA]</scope>
    <source>
        <strain evidence="3 4">SSL-25</strain>
    </source>
</reference>
<keyword evidence="1" id="KW-0812">Transmembrane</keyword>
<dbReference type="Pfam" id="PF10145">
    <property type="entry name" value="PhageMin_Tail"/>
    <property type="match status" value="1"/>
</dbReference>
<dbReference type="AlphaFoldDB" id="A0A5B8JEF0"/>
<accession>A0A5B8JEF0</accession>
<dbReference type="RefSeq" id="WP_146483079.1">
    <property type="nucleotide sequence ID" value="NZ_CP042266.1"/>
</dbReference>
<evidence type="ECO:0000259" key="2">
    <source>
        <dbReference type="Pfam" id="PF10145"/>
    </source>
</evidence>
<keyword evidence="1" id="KW-1133">Transmembrane helix</keyword>
<feature type="transmembrane region" description="Helical" evidence="1">
    <location>
        <begin position="590"/>
        <end position="612"/>
    </location>
</feature>
<feature type="domain" description="Phage tail tape measure protein" evidence="2">
    <location>
        <begin position="113"/>
        <end position="310"/>
    </location>
</feature>
<keyword evidence="1" id="KW-0472">Membrane</keyword>
<sequence length="795" mass="82662">MAVEVGMGYVSVVPEVQGFAAELQQQVTGPADAAGQDAGQQAGQGFTGQMGGVLKSGLAAVAMAAAAVLAVGFVKALDQSNIPGKIQAQLGSTPAEAQRYGKIAGDLYAHGIANSVEDAAQAVAAVMRSGIMPVGATNKQIDEITGKVSNLASTFELDLGQTANSVGQMLKTGIAKDGTEALDLMTVAMQKMGPRADDLSDTMNEYSTKFRDLGLSGADAIGLMAQGMAAGARDTDTMADALKEFQIRATDGSESSKEAYEAIGLSAEYMTRKIAGGGKGAREGLQQVLDGIKAIKDPAEQNAVAVGLFGTKSEDLGRALLAMDPRTAVKALGDTAGAATTMGDALHSGAGARIEQLKRTAEMALTNFFGNHVIPVMMTTGRVVADYFAPGFRIAKSAVGDMVGVFSGDGVRVLAGFGRVLTDTGSSLRADLAPGLGELVTQMRAQLLPAFRDTWAFISSHVLPVAGLLVSVVGGALGPILSAVSRILTETLWPALVKIHNQFLTGLKPVLAQVSEFISTRVSPAMRSLGERLGELLRKAQPVISTLATLITWMVTLAARVGGVAIPVLLRLAGPVFSALFSALGTAIRWIGNVVAVVGVMGSAFIGAVRWVGTFASGARKQLGDFTEWMKSLPGRIRSALGDFGGLLVDKGRDLARGIWDGIQSMGGWLRDKLMGWARSAIPGPIADALGINSPSTLLRDEVGRWLPPGVVDGIDDAQPDLDARLKAMVTVPDLRPVRAPGVLRAPSGAAVRDPGLTALLRALEDDRGRDIVIRVGETEIARAVAAGQRQLARR</sequence>
<proteinExistence type="predicted"/>
<dbReference type="EMBL" id="CP042266">
    <property type="protein sequence ID" value="QDY79796.1"/>
    <property type="molecule type" value="Genomic_DNA"/>
</dbReference>
<keyword evidence="4" id="KW-1185">Reference proteome</keyword>
<feature type="transmembrane region" description="Helical" evidence="1">
    <location>
        <begin position="547"/>
        <end position="570"/>
    </location>
</feature>
<name>A0A5B8JEF0_9ACTN</name>
<gene>
    <name evidence="3" type="ORF">FQU76_28335</name>
</gene>
<dbReference type="KEGG" id="sqz:FQU76_28335"/>
<evidence type="ECO:0000313" key="3">
    <source>
        <dbReference type="EMBL" id="QDY79796.1"/>
    </source>
</evidence>
<evidence type="ECO:0000313" key="4">
    <source>
        <dbReference type="Proteomes" id="UP000320580"/>
    </source>
</evidence>
<protein>
    <recommendedName>
        <fullName evidence="2">Phage tail tape measure protein domain-containing protein</fullName>
    </recommendedName>
</protein>
<organism evidence="3 4">
    <name type="scientific">Streptomyces qinzhouensis</name>
    <dbReference type="NCBI Taxonomy" id="2599401"/>
    <lineage>
        <taxon>Bacteria</taxon>
        <taxon>Bacillati</taxon>
        <taxon>Actinomycetota</taxon>
        <taxon>Actinomycetes</taxon>
        <taxon>Kitasatosporales</taxon>
        <taxon>Streptomycetaceae</taxon>
        <taxon>Streptomyces</taxon>
    </lineage>
</organism>
<dbReference type="Proteomes" id="UP000320580">
    <property type="component" value="Chromosome"/>
</dbReference>
<dbReference type="InterPro" id="IPR010090">
    <property type="entry name" value="Phage_tape_meas"/>
</dbReference>